<organism evidence="2 3">
    <name type="scientific">Nocardia nova SH22a</name>
    <dbReference type="NCBI Taxonomy" id="1415166"/>
    <lineage>
        <taxon>Bacteria</taxon>
        <taxon>Bacillati</taxon>
        <taxon>Actinomycetota</taxon>
        <taxon>Actinomycetes</taxon>
        <taxon>Mycobacteriales</taxon>
        <taxon>Nocardiaceae</taxon>
        <taxon>Nocardia</taxon>
    </lineage>
</organism>
<sequence length="70" mass="7843">MILGICILIVGMVFIGVTLARRPGKQPDTPALPMYPEALPMYPEPGAQRNGLAHSARQQQTQWPQRPYDR</sequence>
<evidence type="ECO:0000313" key="2">
    <source>
        <dbReference type="EMBL" id="AHH15173.1"/>
    </source>
</evidence>
<dbReference type="HOGENOM" id="CLU_2753840_0_0_11"/>
<proteinExistence type="predicted"/>
<dbReference type="KEGG" id="nno:NONO_c03580"/>
<dbReference type="EMBL" id="CP006850">
    <property type="protein sequence ID" value="AHH15173.1"/>
    <property type="molecule type" value="Genomic_DNA"/>
</dbReference>
<evidence type="ECO:0000313" key="3">
    <source>
        <dbReference type="Proteomes" id="UP000019150"/>
    </source>
</evidence>
<evidence type="ECO:0000256" key="1">
    <source>
        <dbReference type="SAM" id="MobiDB-lite"/>
    </source>
</evidence>
<accession>W5T864</accession>
<protein>
    <submittedName>
        <fullName evidence="2">Uncharacterized protein</fullName>
    </submittedName>
</protein>
<keyword evidence="3" id="KW-1185">Reference proteome</keyword>
<dbReference type="PATRIC" id="fig|1415166.3.peg.359"/>
<feature type="region of interest" description="Disordered" evidence="1">
    <location>
        <begin position="23"/>
        <end position="70"/>
    </location>
</feature>
<gene>
    <name evidence="2" type="ORF">NONO_c03580</name>
</gene>
<dbReference type="AlphaFoldDB" id="W5T864"/>
<name>W5T864_9NOCA</name>
<dbReference type="Proteomes" id="UP000019150">
    <property type="component" value="Chromosome"/>
</dbReference>
<reference evidence="2 3" key="1">
    <citation type="journal article" date="2014" name="Appl. Environ. Microbiol.">
        <title>Insights into the Microbial Degradation of Rubber and Gutta-Percha by Analysis of the Complete Genome of Nocardia nova SH22a.</title>
        <authorList>
            <person name="Luo Q."/>
            <person name="Hiessl S."/>
            <person name="Poehlein A."/>
            <person name="Daniel R."/>
            <person name="Steinbuchel A."/>
        </authorList>
    </citation>
    <scope>NUCLEOTIDE SEQUENCE [LARGE SCALE GENOMIC DNA]</scope>
    <source>
        <strain evidence="2">SH22a</strain>
    </source>
</reference>